<evidence type="ECO:0000256" key="4">
    <source>
        <dbReference type="ARBA" id="ARBA00022833"/>
    </source>
</evidence>
<dbReference type="PROSITE" id="PS51635">
    <property type="entry name" value="PNPLA"/>
    <property type="match status" value="1"/>
</dbReference>
<organism evidence="12 13">
    <name type="scientific">Salinomyces thailandicus</name>
    <dbReference type="NCBI Taxonomy" id="706561"/>
    <lineage>
        <taxon>Eukaryota</taxon>
        <taxon>Fungi</taxon>
        <taxon>Dikarya</taxon>
        <taxon>Ascomycota</taxon>
        <taxon>Pezizomycotina</taxon>
        <taxon>Dothideomycetes</taxon>
        <taxon>Dothideomycetidae</taxon>
        <taxon>Mycosphaerellales</taxon>
        <taxon>Teratosphaeriaceae</taxon>
        <taxon>Salinomyces</taxon>
    </lineage>
</organism>
<evidence type="ECO:0000313" key="13">
    <source>
        <dbReference type="Proteomes" id="UP000308549"/>
    </source>
</evidence>
<dbReference type="PANTHER" id="PTHR24185:SF1">
    <property type="entry name" value="CALCIUM-INDEPENDENT PHOSPHOLIPASE A2-GAMMA"/>
    <property type="match status" value="1"/>
</dbReference>
<feature type="region of interest" description="Disordered" evidence="9">
    <location>
        <begin position="1"/>
        <end position="20"/>
    </location>
</feature>
<evidence type="ECO:0000259" key="10">
    <source>
        <dbReference type="PROSITE" id="PS50089"/>
    </source>
</evidence>
<evidence type="ECO:0000256" key="9">
    <source>
        <dbReference type="SAM" id="MobiDB-lite"/>
    </source>
</evidence>
<feature type="active site" description="Proton acceptor" evidence="8">
    <location>
        <position position="847"/>
    </location>
</feature>
<evidence type="ECO:0000256" key="5">
    <source>
        <dbReference type="ARBA" id="ARBA00022963"/>
    </source>
</evidence>
<dbReference type="PROSITE" id="PS00518">
    <property type="entry name" value="ZF_RING_1"/>
    <property type="match status" value="1"/>
</dbReference>
<accession>A0A4U0TKC4</accession>
<keyword evidence="1" id="KW-0479">Metal-binding</keyword>
<name>A0A4U0TKC4_9PEZI</name>
<dbReference type="GO" id="GO:0019369">
    <property type="term" value="P:arachidonate metabolic process"/>
    <property type="evidence" value="ECO:0007669"/>
    <property type="project" value="TreeGrafter"/>
</dbReference>
<evidence type="ECO:0000256" key="2">
    <source>
        <dbReference type="ARBA" id="ARBA00022771"/>
    </source>
</evidence>
<evidence type="ECO:0000259" key="11">
    <source>
        <dbReference type="PROSITE" id="PS51635"/>
    </source>
</evidence>
<sequence>MSSSPPPMEPSRKGPMRISVPDPVVREEHELPLFRDYGRYASLIAGTKDMRADATAQLSATVDHSETLYPSLISFVGQTGAGKSTLIKLLIDLMSDEGEAFPTPVVGAAGRDISTSEDVHLYLDPDSSESQAPLLFADCEGLDGGERDPVGAKLKKKLEKQAKQEAASGGRRRQRLKHTSERELIWADTPRKQSREFAVAHLYPRLLYTFSDVIVFVLKNPRVIEGVLERLVDWAQAALEKSSNQPVLPHAIIALNASENDIPEELWDVEHATKALMESLSRTIYHNATFKRYSQFWRERDRRIETVEQLVLSYYSSLRVIRIPTRGRPNLIHGQVKRLSDMMRWASKTSRERKAELRMLLDADEFQPYLQTAFDHFAMDLNTPFDFVQASFSNSPIPNDFGGNILKLAIQVMECWKDLARGPTIFEELSYLVASCIMLDAARHKIRGNDEQIFPQYIEHLDNALENFCDRHWPCEFIGPRGGRCVNVRSGHGAKGHQLRSGKLLAAGEYEANFDFVSYRQHFQENTYRKLKALRSLVSARIEEASVSEEHAAAEIHRESVLPAFFSHASRGDPQVFISHTICCSCLFEPPEHALPCGHIICTSCLKTYGKAHLKGHVEISECPLEKREAHFRKAWHVNLKPMNCGVRVLTLDGGGVRGIVELEILKQVEKELGGAINIQSFFDLIVGTSTGGIIALGLTARNWTLNECTTRFEELCGQAFTRRKGMNMPGISWIVSNYNHSIYETRPLQDALVEAFGDNQYLFGGKRDDPGSMDVKVAVTATSAAGQGVVLANYNRLCTEKLSYHFQRPDKLYGEVKTWEAARATSAAPTYFKPLHHEDSKQVYSDGGIYHNNPVHIADRERKLIWPHHQDQEPDILLSIGTLFCEKRKESKSAQWVGSSKGIVAHGRFLQKMAQDHLHTSLDSEKTWRDFINTRAPSGVNRGRYVRINPQVEEQPPKLDEVGKMRFLQDSARYLVGEDPKVKELAHRLVATCFYLDTLGDVKEDAYHEVFEVVGYFHCRFLAGEEVAKLGKYIKRHAQAGHDAHFLMKEEGRDTDLPQEIRLDARTINRMINHKVFYMDRPAQIRRNNKLSRTEIFCA</sequence>
<dbReference type="PANTHER" id="PTHR24185">
    <property type="entry name" value="CALCIUM-INDEPENDENT PHOSPHOLIPASE A2-GAMMA"/>
    <property type="match status" value="1"/>
</dbReference>
<dbReference type="Pfam" id="PF01734">
    <property type="entry name" value="Patatin"/>
    <property type="match status" value="1"/>
</dbReference>
<dbReference type="GO" id="GO:0047499">
    <property type="term" value="F:calcium-independent phospholipase A2 activity"/>
    <property type="evidence" value="ECO:0007669"/>
    <property type="project" value="TreeGrafter"/>
</dbReference>
<dbReference type="InterPro" id="IPR027417">
    <property type="entry name" value="P-loop_NTPase"/>
</dbReference>
<feature type="domain" description="RING-type" evidence="10">
    <location>
        <begin position="583"/>
        <end position="627"/>
    </location>
</feature>
<reference evidence="12 13" key="1">
    <citation type="submission" date="2017-03" db="EMBL/GenBank/DDBJ databases">
        <title>Genomes of endolithic fungi from Antarctica.</title>
        <authorList>
            <person name="Coleine C."/>
            <person name="Masonjones S."/>
            <person name="Stajich J.E."/>
        </authorList>
    </citation>
    <scope>NUCLEOTIDE SEQUENCE [LARGE SCALE GENOMIC DNA]</scope>
    <source>
        <strain evidence="12 13">CCFEE 6315</strain>
    </source>
</reference>
<feature type="short sequence motif" description="GXSXG" evidence="8">
    <location>
        <begin position="688"/>
        <end position="692"/>
    </location>
</feature>
<comment type="caution">
    <text evidence="12">The sequence shown here is derived from an EMBL/GenBank/DDBJ whole genome shotgun (WGS) entry which is preliminary data.</text>
</comment>
<dbReference type="OrthoDB" id="194358at2759"/>
<feature type="active site" description="Nucleophile" evidence="8">
    <location>
        <position position="690"/>
    </location>
</feature>
<dbReference type="PROSITE" id="PS50089">
    <property type="entry name" value="ZF_RING_2"/>
    <property type="match status" value="1"/>
</dbReference>
<dbReference type="InterPro" id="IPR002641">
    <property type="entry name" value="PNPLA_dom"/>
</dbReference>
<keyword evidence="5 8" id="KW-0442">Lipid degradation</keyword>
<dbReference type="EMBL" id="NAJL01000083">
    <property type="protein sequence ID" value="TKA22156.1"/>
    <property type="molecule type" value="Genomic_DNA"/>
</dbReference>
<dbReference type="GO" id="GO:0016042">
    <property type="term" value="P:lipid catabolic process"/>
    <property type="evidence" value="ECO:0007669"/>
    <property type="project" value="UniProtKB-UniRule"/>
</dbReference>
<gene>
    <name evidence="12" type="ORF">B0A50_08213</name>
</gene>
<evidence type="ECO:0000256" key="3">
    <source>
        <dbReference type="ARBA" id="ARBA00022801"/>
    </source>
</evidence>
<feature type="domain" description="PNPLA" evidence="11">
    <location>
        <begin position="650"/>
        <end position="860"/>
    </location>
</feature>
<feature type="short sequence motif" description="GXGXXG" evidence="8">
    <location>
        <begin position="654"/>
        <end position="659"/>
    </location>
</feature>
<dbReference type="GO" id="GO:0046486">
    <property type="term" value="P:glycerolipid metabolic process"/>
    <property type="evidence" value="ECO:0007669"/>
    <property type="project" value="UniProtKB-ARBA"/>
</dbReference>
<dbReference type="Gene3D" id="3.40.1090.10">
    <property type="entry name" value="Cytosolic phospholipase A2 catalytic domain"/>
    <property type="match status" value="1"/>
</dbReference>
<proteinExistence type="predicted"/>
<dbReference type="SUPFAM" id="SSF52540">
    <property type="entry name" value="P-loop containing nucleoside triphosphate hydrolases"/>
    <property type="match status" value="2"/>
</dbReference>
<dbReference type="InterPro" id="IPR001841">
    <property type="entry name" value="Znf_RING"/>
</dbReference>
<evidence type="ECO:0000256" key="7">
    <source>
        <dbReference type="PROSITE-ProRule" id="PRU00175"/>
    </source>
</evidence>
<dbReference type="AlphaFoldDB" id="A0A4U0TKC4"/>
<dbReference type="InterPro" id="IPR016035">
    <property type="entry name" value="Acyl_Trfase/lysoPLipase"/>
</dbReference>
<dbReference type="InterPro" id="IPR017907">
    <property type="entry name" value="Znf_RING_CS"/>
</dbReference>
<dbReference type="SUPFAM" id="SSF52151">
    <property type="entry name" value="FabD/lysophospholipase-like"/>
    <property type="match status" value="1"/>
</dbReference>
<keyword evidence="3 8" id="KW-0378">Hydrolase</keyword>
<keyword evidence="2 7" id="KW-0863">Zinc-finger</keyword>
<keyword evidence="4" id="KW-0862">Zinc</keyword>
<dbReference type="GO" id="GO:0016020">
    <property type="term" value="C:membrane"/>
    <property type="evidence" value="ECO:0007669"/>
    <property type="project" value="TreeGrafter"/>
</dbReference>
<evidence type="ECO:0000313" key="12">
    <source>
        <dbReference type="EMBL" id="TKA22156.1"/>
    </source>
</evidence>
<feature type="short sequence motif" description="DGA/G" evidence="8">
    <location>
        <begin position="847"/>
        <end position="849"/>
    </location>
</feature>
<dbReference type="GO" id="GO:0008270">
    <property type="term" value="F:zinc ion binding"/>
    <property type="evidence" value="ECO:0007669"/>
    <property type="project" value="UniProtKB-KW"/>
</dbReference>
<evidence type="ECO:0000256" key="1">
    <source>
        <dbReference type="ARBA" id="ARBA00022723"/>
    </source>
</evidence>
<protein>
    <submittedName>
        <fullName evidence="12">Uncharacterized protein</fullName>
    </submittedName>
</protein>
<dbReference type="Proteomes" id="UP000308549">
    <property type="component" value="Unassembled WGS sequence"/>
</dbReference>
<keyword evidence="13" id="KW-1185">Reference proteome</keyword>
<evidence type="ECO:0000256" key="6">
    <source>
        <dbReference type="ARBA" id="ARBA00023098"/>
    </source>
</evidence>
<keyword evidence="6 8" id="KW-0443">Lipid metabolism</keyword>
<evidence type="ECO:0000256" key="8">
    <source>
        <dbReference type="PROSITE-ProRule" id="PRU01161"/>
    </source>
</evidence>
<dbReference type="CDD" id="cd07199">
    <property type="entry name" value="Pat17_PNPLA8_PNPLA9_like"/>
    <property type="match status" value="1"/>
</dbReference>